<sequence length="103" mass="11792">MKYWNIILIISITIMLCLTFFVLCVGRKVWKNLIVTLIISTLISFLILCTINFLFGHGIYIPWSDHSHWTEILSIEIILMSLVIGGVSTSMIMLGTFISKNNR</sequence>
<evidence type="ECO:0000313" key="2">
    <source>
        <dbReference type="EMBL" id="TNX93536.1"/>
    </source>
</evidence>
<keyword evidence="1" id="KW-1133">Transmembrane helix</keyword>
<gene>
    <name evidence="2" type="ORF">FHY67_03570</name>
</gene>
<dbReference type="AlphaFoldDB" id="A0A8H2PT10"/>
<name>A0A8H2PT10_ACIRA</name>
<feature type="transmembrane region" description="Helical" evidence="1">
    <location>
        <begin position="6"/>
        <end position="26"/>
    </location>
</feature>
<reference evidence="2 3" key="1">
    <citation type="submission" date="2019-06" db="EMBL/GenBank/DDBJ databases">
        <title>Genome of Acinetobacter radioresistens APH1, a phenol degrading strain.</title>
        <authorList>
            <person name="Liu Y."/>
        </authorList>
    </citation>
    <scope>NUCLEOTIDE SEQUENCE [LARGE SCALE GENOMIC DNA]</scope>
    <source>
        <strain evidence="2 3">APH1</strain>
    </source>
</reference>
<comment type="caution">
    <text evidence="2">The sequence shown here is derived from an EMBL/GenBank/DDBJ whole genome shotgun (WGS) entry which is preliminary data.</text>
</comment>
<proteinExistence type="predicted"/>
<keyword evidence="1" id="KW-0472">Membrane</keyword>
<evidence type="ECO:0000313" key="3">
    <source>
        <dbReference type="Proteomes" id="UP000314285"/>
    </source>
</evidence>
<keyword evidence="1" id="KW-0812">Transmembrane</keyword>
<feature type="transmembrane region" description="Helical" evidence="1">
    <location>
        <begin position="75"/>
        <end position="98"/>
    </location>
</feature>
<accession>A0A8H2PT10</accession>
<dbReference type="EMBL" id="VFBM01000002">
    <property type="protein sequence ID" value="TNX93536.1"/>
    <property type="molecule type" value="Genomic_DNA"/>
</dbReference>
<protein>
    <submittedName>
        <fullName evidence="2">Uncharacterized protein</fullName>
    </submittedName>
</protein>
<feature type="transmembrane region" description="Helical" evidence="1">
    <location>
        <begin position="33"/>
        <end position="55"/>
    </location>
</feature>
<organism evidence="2 3">
    <name type="scientific">Acinetobacter radioresistens</name>
    <dbReference type="NCBI Taxonomy" id="40216"/>
    <lineage>
        <taxon>Bacteria</taxon>
        <taxon>Pseudomonadati</taxon>
        <taxon>Pseudomonadota</taxon>
        <taxon>Gammaproteobacteria</taxon>
        <taxon>Moraxellales</taxon>
        <taxon>Moraxellaceae</taxon>
        <taxon>Acinetobacter</taxon>
    </lineage>
</organism>
<dbReference type="Proteomes" id="UP000314285">
    <property type="component" value="Unassembled WGS sequence"/>
</dbReference>
<evidence type="ECO:0000256" key="1">
    <source>
        <dbReference type="SAM" id="Phobius"/>
    </source>
</evidence>